<evidence type="ECO:0000313" key="4">
    <source>
        <dbReference type="EMBL" id="QDU22002.1"/>
    </source>
</evidence>
<evidence type="ECO:0000313" key="5">
    <source>
        <dbReference type="Proteomes" id="UP000319576"/>
    </source>
</evidence>
<dbReference type="RefSeq" id="WP_202920266.1">
    <property type="nucleotide sequence ID" value="NZ_CP036273.1"/>
</dbReference>
<dbReference type="GO" id="GO:0016747">
    <property type="term" value="F:acyltransferase activity, transferring groups other than amino-acyl groups"/>
    <property type="evidence" value="ECO:0007669"/>
    <property type="project" value="InterPro"/>
</dbReference>
<dbReference type="Gene3D" id="3.40.630.30">
    <property type="match status" value="1"/>
</dbReference>
<dbReference type="InterPro" id="IPR050832">
    <property type="entry name" value="Bact_Acetyltransf"/>
</dbReference>
<dbReference type="PROSITE" id="PS51186">
    <property type="entry name" value="GNAT"/>
    <property type="match status" value="1"/>
</dbReference>
<keyword evidence="5" id="KW-1185">Reference proteome</keyword>
<gene>
    <name evidence="4" type="ORF">ETAA1_39770</name>
</gene>
<keyword evidence="1" id="KW-0808">Transferase</keyword>
<dbReference type="InterPro" id="IPR000182">
    <property type="entry name" value="GNAT_dom"/>
</dbReference>
<dbReference type="SUPFAM" id="SSF55729">
    <property type="entry name" value="Acyl-CoA N-acyltransferases (Nat)"/>
    <property type="match status" value="1"/>
</dbReference>
<dbReference type="AlphaFoldDB" id="A0A517XWW3"/>
<protein>
    <recommendedName>
        <fullName evidence="3">N-acetyltransferase domain-containing protein</fullName>
    </recommendedName>
</protein>
<organism evidence="4 5">
    <name type="scientific">Urbifossiella limnaea</name>
    <dbReference type="NCBI Taxonomy" id="2528023"/>
    <lineage>
        <taxon>Bacteria</taxon>
        <taxon>Pseudomonadati</taxon>
        <taxon>Planctomycetota</taxon>
        <taxon>Planctomycetia</taxon>
        <taxon>Gemmatales</taxon>
        <taxon>Gemmataceae</taxon>
        <taxon>Urbifossiella</taxon>
    </lineage>
</organism>
<sequence length="244" mass="26025">MTPLYRDSRYTFRFADDRRIDRVRVEGVPSGSRVTVYRLVGEEPGDVLTRSLAGADGWVELPEPILVRAGDGFVAVAGALIRDETPADEPAVRAVVRAAFGRGDEADLVDSLRSGGYVRAAFVAELDGEVVGYVLFTRLPVESATGVIEALALAPMAVAPGRQRQGVGADLLRAALDACRGRGHRAVVVLGHADYYPRFGFSAALAERLRSPFPGPHFMALELVPGALAGFEGQVFYAPPFGVG</sequence>
<dbReference type="KEGG" id="uli:ETAA1_39770"/>
<dbReference type="Pfam" id="PF00583">
    <property type="entry name" value="Acetyltransf_1"/>
    <property type="match status" value="1"/>
</dbReference>
<name>A0A517XWW3_9BACT</name>
<reference evidence="4 5" key="1">
    <citation type="submission" date="2019-02" db="EMBL/GenBank/DDBJ databases">
        <title>Deep-cultivation of Planctomycetes and their phenomic and genomic characterization uncovers novel biology.</title>
        <authorList>
            <person name="Wiegand S."/>
            <person name="Jogler M."/>
            <person name="Boedeker C."/>
            <person name="Pinto D."/>
            <person name="Vollmers J."/>
            <person name="Rivas-Marin E."/>
            <person name="Kohn T."/>
            <person name="Peeters S.H."/>
            <person name="Heuer A."/>
            <person name="Rast P."/>
            <person name="Oberbeckmann S."/>
            <person name="Bunk B."/>
            <person name="Jeske O."/>
            <person name="Meyerdierks A."/>
            <person name="Storesund J.E."/>
            <person name="Kallscheuer N."/>
            <person name="Luecker S."/>
            <person name="Lage O.M."/>
            <person name="Pohl T."/>
            <person name="Merkel B.J."/>
            <person name="Hornburger P."/>
            <person name="Mueller R.-W."/>
            <person name="Bruemmer F."/>
            <person name="Labrenz M."/>
            <person name="Spormann A.M."/>
            <person name="Op den Camp H."/>
            <person name="Overmann J."/>
            <person name="Amann R."/>
            <person name="Jetten M.S.M."/>
            <person name="Mascher T."/>
            <person name="Medema M.H."/>
            <person name="Devos D.P."/>
            <person name="Kaster A.-K."/>
            <person name="Ovreas L."/>
            <person name="Rohde M."/>
            <person name="Galperin M.Y."/>
            <person name="Jogler C."/>
        </authorList>
    </citation>
    <scope>NUCLEOTIDE SEQUENCE [LARGE SCALE GENOMIC DNA]</scope>
    <source>
        <strain evidence="4 5">ETA_A1</strain>
    </source>
</reference>
<evidence type="ECO:0000256" key="1">
    <source>
        <dbReference type="ARBA" id="ARBA00022679"/>
    </source>
</evidence>
<dbReference type="Proteomes" id="UP000319576">
    <property type="component" value="Chromosome"/>
</dbReference>
<accession>A0A517XWW3</accession>
<feature type="domain" description="N-acetyltransferase" evidence="3">
    <location>
        <begin position="79"/>
        <end position="224"/>
    </location>
</feature>
<dbReference type="EMBL" id="CP036273">
    <property type="protein sequence ID" value="QDU22002.1"/>
    <property type="molecule type" value="Genomic_DNA"/>
</dbReference>
<dbReference type="PANTHER" id="PTHR43877">
    <property type="entry name" value="AMINOALKYLPHOSPHONATE N-ACETYLTRANSFERASE-RELATED-RELATED"/>
    <property type="match status" value="1"/>
</dbReference>
<evidence type="ECO:0000259" key="3">
    <source>
        <dbReference type="PROSITE" id="PS51186"/>
    </source>
</evidence>
<dbReference type="PANTHER" id="PTHR43877:SF1">
    <property type="entry name" value="ACETYLTRANSFERASE"/>
    <property type="match status" value="1"/>
</dbReference>
<evidence type="ECO:0000256" key="2">
    <source>
        <dbReference type="ARBA" id="ARBA00023315"/>
    </source>
</evidence>
<dbReference type="InterPro" id="IPR016181">
    <property type="entry name" value="Acyl_CoA_acyltransferase"/>
</dbReference>
<dbReference type="CDD" id="cd04301">
    <property type="entry name" value="NAT_SF"/>
    <property type="match status" value="1"/>
</dbReference>
<keyword evidence="2" id="KW-0012">Acyltransferase</keyword>
<proteinExistence type="predicted"/>